<protein>
    <recommendedName>
        <fullName evidence="1">diguanylate cyclase</fullName>
        <ecNumber evidence="1">2.7.7.65</ecNumber>
    </recommendedName>
</protein>
<feature type="domain" description="GGDEF" evidence="4">
    <location>
        <begin position="392"/>
        <end position="529"/>
    </location>
</feature>
<dbReference type="PROSITE" id="PS50887">
    <property type="entry name" value="GGDEF"/>
    <property type="match status" value="1"/>
</dbReference>
<evidence type="ECO:0000256" key="3">
    <source>
        <dbReference type="SAM" id="Coils"/>
    </source>
</evidence>
<evidence type="ECO:0000256" key="2">
    <source>
        <dbReference type="ARBA" id="ARBA00034247"/>
    </source>
</evidence>
<keyword evidence="3" id="KW-0175">Coiled coil</keyword>
<dbReference type="Proteomes" id="UP000838672">
    <property type="component" value="Unassembled WGS sequence"/>
</dbReference>
<dbReference type="PANTHER" id="PTHR45138">
    <property type="entry name" value="REGULATORY COMPONENTS OF SENSORY TRANSDUCTION SYSTEM"/>
    <property type="match status" value="1"/>
</dbReference>
<gene>
    <name evidence="5" type="ORF">VST7929_01723</name>
</gene>
<comment type="catalytic activity">
    <reaction evidence="2">
        <text>2 GTP = 3',3'-c-di-GMP + 2 diphosphate</text>
        <dbReference type="Rhea" id="RHEA:24898"/>
        <dbReference type="ChEBI" id="CHEBI:33019"/>
        <dbReference type="ChEBI" id="CHEBI:37565"/>
        <dbReference type="ChEBI" id="CHEBI:58805"/>
        <dbReference type="EC" id="2.7.7.65"/>
    </reaction>
</comment>
<evidence type="ECO:0000313" key="6">
    <source>
        <dbReference type="Proteomes" id="UP000838672"/>
    </source>
</evidence>
<dbReference type="SUPFAM" id="SSF55073">
    <property type="entry name" value="Nucleotide cyclase"/>
    <property type="match status" value="1"/>
</dbReference>
<evidence type="ECO:0000313" key="5">
    <source>
        <dbReference type="EMBL" id="CAH0533847.1"/>
    </source>
</evidence>
<dbReference type="EMBL" id="CAKLDI010000001">
    <property type="protein sequence ID" value="CAH0533847.1"/>
    <property type="molecule type" value="Genomic_DNA"/>
</dbReference>
<sequence length="542" mass="62824">MPTAPFYEQLSTSLNRAYDMQTVCEIFCRSLAYKYNVNYVSILIRDEAGQLNELAKFDRAGIRYYSPARPTECAYEADEIAFYHDDDDPQHPNSGQVILPLTRHQQNFGYVMIDSNQLDGFCNHELAIISRIAALELEARQLFEDMIDHELTRKTTERMVAEQHHNQQILLEQMNALHELSDHLWKAKSVDELLYRSVFLGRELLQLDRIAIFLLNADKTEMQGTYGTDIDGNITDEHYFKGPLPDLWFQQSIKDNDFISIRDNTNLFHDGVKVGTGWNAFVALWHNDRQLGWIALDNLLTGTPVQPQLTQLLKLYSAMVSQHLRYKEAEEHQKSLNATLEQHIQERTCELEDSNRVLERLSNEDPLTRIANRRCFGKRFEQAWQQALTLQHSLSLLIFDIDHFKNYNDFYGHAAGDECLKKLSQKIDGVCQRRGVQLFRYGGEEFIILMPQHNRTEAKTFSDQLLHEVQRLNIAHYASPITSHLTLSGGIATLIPEPNFDRELMIKMADEALYNAKNNGRDQVLFYSPQKNPIKTERILLR</sequence>
<dbReference type="Gene3D" id="3.30.70.270">
    <property type="match status" value="1"/>
</dbReference>
<dbReference type="RefSeq" id="WP_237466263.1">
    <property type="nucleotide sequence ID" value="NZ_CAKLDI010000001.1"/>
</dbReference>
<dbReference type="Gene3D" id="3.30.450.40">
    <property type="match status" value="2"/>
</dbReference>
<feature type="coiled-coil region" evidence="3">
    <location>
        <begin position="326"/>
        <end position="364"/>
    </location>
</feature>
<keyword evidence="6" id="KW-1185">Reference proteome</keyword>
<dbReference type="CDD" id="cd01949">
    <property type="entry name" value="GGDEF"/>
    <property type="match status" value="1"/>
</dbReference>
<evidence type="ECO:0000256" key="1">
    <source>
        <dbReference type="ARBA" id="ARBA00012528"/>
    </source>
</evidence>
<organism evidence="5 6">
    <name type="scientific">Vibrio stylophorae</name>
    <dbReference type="NCBI Taxonomy" id="659351"/>
    <lineage>
        <taxon>Bacteria</taxon>
        <taxon>Pseudomonadati</taxon>
        <taxon>Pseudomonadota</taxon>
        <taxon>Gammaproteobacteria</taxon>
        <taxon>Vibrionales</taxon>
        <taxon>Vibrionaceae</taxon>
        <taxon>Vibrio</taxon>
    </lineage>
</organism>
<evidence type="ECO:0000259" key="4">
    <source>
        <dbReference type="PROSITE" id="PS50887"/>
    </source>
</evidence>
<reference evidence="5" key="1">
    <citation type="submission" date="2021-11" db="EMBL/GenBank/DDBJ databases">
        <authorList>
            <person name="Rodrigo-Torres L."/>
            <person name="Arahal R. D."/>
            <person name="Lucena T."/>
        </authorList>
    </citation>
    <scope>NUCLEOTIDE SEQUENCE</scope>
    <source>
        <strain evidence="5">CECT 7929</strain>
    </source>
</reference>
<comment type="caution">
    <text evidence="5">The sequence shown here is derived from an EMBL/GenBank/DDBJ whole genome shotgun (WGS) entry which is preliminary data.</text>
</comment>
<dbReference type="InterPro" id="IPR029787">
    <property type="entry name" value="Nucleotide_cyclase"/>
</dbReference>
<dbReference type="SMART" id="SM00267">
    <property type="entry name" value="GGDEF"/>
    <property type="match status" value="1"/>
</dbReference>
<dbReference type="InterPro" id="IPR050469">
    <property type="entry name" value="Diguanylate_Cyclase"/>
</dbReference>
<dbReference type="PANTHER" id="PTHR45138:SF9">
    <property type="entry name" value="DIGUANYLATE CYCLASE DGCM-RELATED"/>
    <property type="match status" value="1"/>
</dbReference>
<proteinExistence type="predicted"/>
<dbReference type="Pfam" id="PF00990">
    <property type="entry name" value="GGDEF"/>
    <property type="match status" value="1"/>
</dbReference>
<dbReference type="InterPro" id="IPR000160">
    <property type="entry name" value="GGDEF_dom"/>
</dbReference>
<name>A0ABN8DWU4_9VIBR</name>
<accession>A0ABN8DWU4</accession>
<dbReference type="NCBIfam" id="TIGR00254">
    <property type="entry name" value="GGDEF"/>
    <property type="match status" value="1"/>
</dbReference>
<dbReference type="InterPro" id="IPR029016">
    <property type="entry name" value="GAF-like_dom_sf"/>
</dbReference>
<dbReference type="SUPFAM" id="SSF55781">
    <property type="entry name" value="GAF domain-like"/>
    <property type="match status" value="2"/>
</dbReference>
<dbReference type="EC" id="2.7.7.65" evidence="1"/>
<dbReference type="InterPro" id="IPR043128">
    <property type="entry name" value="Rev_trsase/Diguanyl_cyclase"/>
</dbReference>